<name>A0ACC0A7I3_CATRO</name>
<protein>
    <submittedName>
        <fullName evidence="1">Uncharacterized protein</fullName>
    </submittedName>
</protein>
<organism evidence="1 2">
    <name type="scientific">Catharanthus roseus</name>
    <name type="common">Madagascar periwinkle</name>
    <name type="synonym">Vinca rosea</name>
    <dbReference type="NCBI Taxonomy" id="4058"/>
    <lineage>
        <taxon>Eukaryota</taxon>
        <taxon>Viridiplantae</taxon>
        <taxon>Streptophyta</taxon>
        <taxon>Embryophyta</taxon>
        <taxon>Tracheophyta</taxon>
        <taxon>Spermatophyta</taxon>
        <taxon>Magnoliopsida</taxon>
        <taxon>eudicotyledons</taxon>
        <taxon>Gunneridae</taxon>
        <taxon>Pentapetalae</taxon>
        <taxon>asterids</taxon>
        <taxon>lamiids</taxon>
        <taxon>Gentianales</taxon>
        <taxon>Apocynaceae</taxon>
        <taxon>Rauvolfioideae</taxon>
        <taxon>Vinceae</taxon>
        <taxon>Catharanthinae</taxon>
        <taxon>Catharanthus</taxon>
    </lineage>
</organism>
<dbReference type="EMBL" id="CM044706">
    <property type="protein sequence ID" value="KAI5656877.1"/>
    <property type="molecule type" value="Genomic_DNA"/>
</dbReference>
<comment type="caution">
    <text evidence="1">The sequence shown here is derived from an EMBL/GenBank/DDBJ whole genome shotgun (WGS) entry which is preliminary data.</text>
</comment>
<evidence type="ECO:0000313" key="2">
    <source>
        <dbReference type="Proteomes" id="UP001060085"/>
    </source>
</evidence>
<evidence type="ECO:0000313" key="1">
    <source>
        <dbReference type="EMBL" id="KAI5656877.1"/>
    </source>
</evidence>
<gene>
    <name evidence="1" type="ORF">M9H77_25670</name>
</gene>
<reference evidence="2" key="1">
    <citation type="journal article" date="2023" name="Nat. Plants">
        <title>Single-cell RNA sequencing provides a high-resolution roadmap for understanding the multicellular compartmentation of specialized metabolism.</title>
        <authorList>
            <person name="Sun S."/>
            <person name="Shen X."/>
            <person name="Li Y."/>
            <person name="Li Y."/>
            <person name="Wang S."/>
            <person name="Li R."/>
            <person name="Zhang H."/>
            <person name="Shen G."/>
            <person name="Guo B."/>
            <person name="Wei J."/>
            <person name="Xu J."/>
            <person name="St-Pierre B."/>
            <person name="Chen S."/>
            <person name="Sun C."/>
        </authorList>
    </citation>
    <scope>NUCLEOTIDE SEQUENCE [LARGE SCALE GENOMIC DNA]</scope>
</reference>
<keyword evidence="2" id="KW-1185">Reference proteome</keyword>
<proteinExistence type="predicted"/>
<accession>A0ACC0A7I3</accession>
<dbReference type="Proteomes" id="UP001060085">
    <property type="component" value="Linkage Group LG06"/>
</dbReference>
<sequence>MATHKSELWSNSTDDIDQKIRRNANYKPNIWKYDLILSLSSQFQREKYERKTQKLKEEVSLIIAEAKIHILQGDRLYAASLSFRLLRQFGYNASESVVADMFLDFVDENGKFFTNTNSINSKTWLELFEASHMGSEEENLMGEARRFSRERLKEIVGATSDNKNINKSEVVNALRLPLHWRGNIKRHISQHEKACKVNPTLVDLAKLNFNIIQAAQQEDLKKIAKWWMNLGLIGKVSFSRDRMVESFWYAGGVAFEPQYGSLRKWLSKVIKLVLIIDDVFGSLDELQCFSNAVQR</sequence>